<evidence type="ECO:0000313" key="3">
    <source>
        <dbReference type="Proteomes" id="UP000675920"/>
    </source>
</evidence>
<evidence type="ECO:0000259" key="2">
    <source>
        <dbReference type="PROSITE" id="PS50943"/>
    </source>
</evidence>
<dbReference type="Proteomes" id="UP000675920">
    <property type="component" value="Unplaced"/>
</dbReference>
<dbReference type="SUPFAM" id="SSF47413">
    <property type="entry name" value="lambda repressor-like DNA-binding domains"/>
    <property type="match status" value="1"/>
</dbReference>
<reference evidence="4" key="3">
    <citation type="submission" date="2025-08" db="UniProtKB">
        <authorList>
            <consortium name="RefSeq"/>
        </authorList>
    </citation>
    <scope>IDENTIFICATION</scope>
</reference>
<dbReference type="CDD" id="cd00093">
    <property type="entry name" value="HTH_XRE"/>
    <property type="match status" value="1"/>
</dbReference>
<dbReference type="AlphaFoldDB" id="A0A8B6XC58"/>
<protein>
    <submittedName>
        <fullName evidence="4">Helix-turn-helix transcriptional regulator</fullName>
    </submittedName>
</protein>
<sequence>MTNTYRLITSSKPSTQSFVAKESQLTTIPLNVGLSNRSHSNFIYSQNVDTRKTASQFPEEWKDEEYRKAYVEAAIEQGIPWQIRVNREMRQLSQQKLAELVGTRQSAISRIENEFDLSTKLETLVKYAHAFDCALLVRFVSHSVLALEAKHLSPEALFAASFPNLSASQEGEGENGTGKRNESGSTIGNGLSEDERDQARLL</sequence>
<dbReference type="RefSeq" id="WP_156924325.1">
    <property type="nucleotide sequence ID" value="NZ_AXWS01000008.1"/>
</dbReference>
<reference evidence="4" key="1">
    <citation type="journal article" date="1989" name="J. Biol. Chem.">
        <title>The helix-turn-helix DNA binding motif.</title>
        <authorList>
            <person name="Brennan R.G."/>
            <person name="Matthews B.W."/>
        </authorList>
    </citation>
    <scope>NUCLEOTIDE SEQUENCE</scope>
</reference>
<proteinExistence type="predicted"/>
<feature type="domain" description="HTH cro/C1-type" evidence="2">
    <location>
        <begin position="83"/>
        <end position="138"/>
    </location>
</feature>
<organism evidence="3 4">
    <name type="scientific">Derxia gummosa DSM 723</name>
    <dbReference type="NCBI Taxonomy" id="1121388"/>
    <lineage>
        <taxon>Bacteria</taxon>
        <taxon>Pseudomonadati</taxon>
        <taxon>Pseudomonadota</taxon>
        <taxon>Betaproteobacteria</taxon>
        <taxon>Burkholderiales</taxon>
        <taxon>Alcaligenaceae</taxon>
        <taxon>Derxia</taxon>
    </lineage>
</organism>
<accession>A0A8B6XC58</accession>
<dbReference type="Gene3D" id="1.10.260.40">
    <property type="entry name" value="lambda repressor-like DNA-binding domains"/>
    <property type="match status" value="1"/>
</dbReference>
<evidence type="ECO:0000256" key="1">
    <source>
        <dbReference type="SAM" id="MobiDB-lite"/>
    </source>
</evidence>
<evidence type="ECO:0000313" key="4">
    <source>
        <dbReference type="RefSeq" id="WP_156924325.1"/>
    </source>
</evidence>
<dbReference type="OrthoDB" id="3034420at2"/>
<dbReference type="SMART" id="SM00530">
    <property type="entry name" value="HTH_XRE"/>
    <property type="match status" value="1"/>
</dbReference>
<dbReference type="GO" id="GO:0003677">
    <property type="term" value="F:DNA binding"/>
    <property type="evidence" value="ECO:0007669"/>
    <property type="project" value="InterPro"/>
</dbReference>
<keyword evidence="3" id="KW-1185">Reference proteome</keyword>
<dbReference type="InterPro" id="IPR001387">
    <property type="entry name" value="Cro/C1-type_HTH"/>
</dbReference>
<feature type="region of interest" description="Disordered" evidence="1">
    <location>
        <begin position="168"/>
        <end position="202"/>
    </location>
</feature>
<dbReference type="PROSITE" id="PS50943">
    <property type="entry name" value="HTH_CROC1"/>
    <property type="match status" value="1"/>
</dbReference>
<dbReference type="Pfam" id="PF01381">
    <property type="entry name" value="HTH_3"/>
    <property type="match status" value="1"/>
</dbReference>
<dbReference type="InterPro" id="IPR010982">
    <property type="entry name" value="Lambda_DNA-bd_dom_sf"/>
</dbReference>
<reference evidence="4" key="2">
    <citation type="journal article" date="1999" name="J. Mol. Evol.">
        <title>Molecular evolution of helix-turn-helix proteins.</title>
        <authorList>
            <person name="Rosinski J.A."/>
            <person name="Atchley W.R."/>
        </authorList>
    </citation>
    <scope>NUCLEOTIDE SEQUENCE</scope>
</reference>
<name>A0A8B6XC58_9BURK</name>